<dbReference type="CDD" id="cd08366">
    <property type="entry name" value="APC10"/>
    <property type="match status" value="1"/>
</dbReference>
<dbReference type="SMART" id="SM01337">
    <property type="entry name" value="APC10"/>
    <property type="match status" value="1"/>
</dbReference>
<protein>
    <recommendedName>
        <fullName evidence="7">DOC domain-containing protein</fullName>
    </recommendedName>
</protein>
<feature type="compositionally biased region" description="Acidic residues" evidence="6">
    <location>
        <begin position="248"/>
        <end position="263"/>
    </location>
</feature>
<keyword evidence="9" id="KW-1185">Reference proteome</keyword>
<evidence type="ECO:0000256" key="6">
    <source>
        <dbReference type="SAM" id="MobiDB-lite"/>
    </source>
</evidence>
<dbReference type="Proteomes" id="UP001590950">
    <property type="component" value="Unassembled WGS sequence"/>
</dbReference>
<evidence type="ECO:0000259" key="7">
    <source>
        <dbReference type="PROSITE" id="PS51284"/>
    </source>
</evidence>
<proteinExistence type="inferred from homology"/>
<sequence length="274" mass="30493">MIKRTQSLGFLTIKAPRVKRTIGMASVAAISPTHAASHDPNTLQEMVDDADVDELTEEDPITLDPTQDPHLPPHLREISSLASWQVSTSKPNCGIDALLSHSPSQFWQSDGPQPHLLTIHFCKLVKIVKMRVYLDFSLDESYTPTRMSFWGGTGHHDLLPFAEWRGEEPRGWVDVDLDGVGVGGKAELRAFIVQVRVLENHQNGKDTHVRGVQIFAKDEREVPWQGMGWEAEIGGWGGRGGGKRASGEGDDVDEDHGVEEPPEWPEWMGEPEIR</sequence>
<feature type="compositionally biased region" description="Gly residues" evidence="6">
    <location>
        <begin position="234"/>
        <end position="244"/>
    </location>
</feature>
<dbReference type="Gene3D" id="2.60.120.260">
    <property type="entry name" value="Galactose-binding domain-like"/>
    <property type="match status" value="1"/>
</dbReference>
<evidence type="ECO:0000256" key="1">
    <source>
        <dbReference type="ARBA" id="ARBA00006762"/>
    </source>
</evidence>
<evidence type="ECO:0000256" key="4">
    <source>
        <dbReference type="ARBA" id="ARBA00022786"/>
    </source>
</evidence>
<feature type="compositionally biased region" description="Low complexity" evidence="6">
    <location>
        <begin position="265"/>
        <end position="274"/>
    </location>
</feature>
<dbReference type="InterPro" id="IPR008979">
    <property type="entry name" value="Galactose-bd-like_sf"/>
</dbReference>
<keyword evidence="4" id="KW-0833">Ubl conjugation pathway</keyword>
<dbReference type="SUPFAM" id="SSF49785">
    <property type="entry name" value="Galactose-binding domain-like"/>
    <property type="match status" value="1"/>
</dbReference>
<accession>A0ABR4A3H8</accession>
<gene>
    <name evidence="8" type="ORF">N7G274_008282</name>
</gene>
<dbReference type="InterPro" id="IPR004939">
    <property type="entry name" value="APC_su10/DOC_dom"/>
</dbReference>
<evidence type="ECO:0000313" key="8">
    <source>
        <dbReference type="EMBL" id="KAL2038942.1"/>
    </source>
</evidence>
<keyword evidence="2" id="KW-0132">Cell division</keyword>
<dbReference type="InterPro" id="IPR016901">
    <property type="entry name" value="APC10/Doc1"/>
</dbReference>
<keyword evidence="3" id="KW-0498">Mitosis</keyword>
<dbReference type="PANTHER" id="PTHR12936:SF0">
    <property type="entry name" value="ANAPHASE-PROMOTING COMPLEX SUBUNIT 10"/>
    <property type="match status" value="1"/>
</dbReference>
<name>A0ABR4A3H8_9LECA</name>
<dbReference type="EMBL" id="JBEFKJ010000028">
    <property type="protein sequence ID" value="KAL2038942.1"/>
    <property type="molecule type" value="Genomic_DNA"/>
</dbReference>
<evidence type="ECO:0000256" key="2">
    <source>
        <dbReference type="ARBA" id="ARBA00022618"/>
    </source>
</evidence>
<evidence type="ECO:0000256" key="5">
    <source>
        <dbReference type="ARBA" id="ARBA00023306"/>
    </source>
</evidence>
<reference evidence="8 9" key="1">
    <citation type="submission" date="2024-09" db="EMBL/GenBank/DDBJ databases">
        <title>Rethinking Asexuality: The Enigmatic Case of Functional Sexual Genes in Lepraria (Stereocaulaceae).</title>
        <authorList>
            <person name="Doellman M."/>
            <person name="Sun Y."/>
            <person name="Barcenas-Pena A."/>
            <person name="Lumbsch H.T."/>
            <person name="Grewe F."/>
        </authorList>
    </citation>
    <scope>NUCLEOTIDE SEQUENCE [LARGE SCALE GENOMIC DNA]</scope>
    <source>
        <strain evidence="8 9">Mercado 3170</strain>
    </source>
</reference>
<comment type="caution">
    <text evidence="8">The sequence shown here is derived from an EMBL/GenBank/DDBJ whole genome shotgun (WGS) entry which is preliminary data.</text>
</comment>
<comment type="similarity">
    <text evidence="1">Belongs to the APC10 family.</text>
</comment>
<evidence type="ECO:0000313" key="9">
    <source>
        <dbReference type="Proteomes" id="UP001590950"/>
    </source>
</evidence>
<dbReference type="PANTHER" id="PTHR12936">
    <property type="entry name" value="ANAPHASE-PROMOTING COMPLEX 10"/>
    <property type="match status" value="1"/>
</dbReference>
<organism evidence="8 9">
    <name type="scientific">Stereocaulon virgatum</name>
    <dbReference type="NCBI Taxonomy" id="373712"/>
    <lineage>
        <taxon>Eukaryota</taxon>
        <taxon>Fungi</taxon>
        <taxon>Dikarya</taxon>
        <taxon>Ascomycota</taxon>
        <taxon>Pezizomycotina</taxon>
        <taxon>Lecanoromycetes</taxon>
        <taxon>OSLEUM clade</taxon>
        <taxon>Lecanoromycetidae</taxon>
        <taxon>Lecanorales</taxon>
        <taxon>Lecanorineae</taxon>
        <taxon>Stereocaulaceae</taxon>
        <taxon>Stereocaulon</taxon>
    </lineage>
</organism>
<dbReference type="Pfam" id="PF03256">
    <property type="entry name" value="ANAPC10"/>
    <property type="match status" value="1"/>
</dbReference>
<dbReference type="PROSITE" id="PS51284">
    <property type="entry name" value="DOC"/>
    <property type="match status" value="1"/>
</dbReference>
<feature type="region of interest" description="Disordered" evidence="6">
    <location>
        <begin position="233"/>
        <end position="274"/>
    </location>
</feature>
<feature type="domain" description="DOC" evidence="7">
    <location>
        <begin position="54"/>
        <end position="241"/>
    </location>
</feature>
<evidence type="ECO:0000256" key="3">
    <source>
        <dbReference type="ARBA" id="ARBA00022776"/>
    </source>
</evidence>
<keyword evidence="5" id="KW-0131">Cell cycle</keyword>